<dbReference type="Gene3D" id="3.30.60.20">
    <property type="match status" value="1"/>
</dbReference>
<dbReference type="PANTHER" id="PTHR11441">
    <property type="entry name" value="THYMIDINE KINASE"/>
    <property type="match status" value="1"/>
</dbReference>
<dbReference type="InterPro" id="IPR027417">
    <property type="entry name" value="P-loop_NTPase"/>
</dbReference>
<dbReference type="GO" id="GO:0046872">
    <property type="term" value="F:metal ion binding"/>
    <property type="evidence" value="ECO:0007669"/>
    <property type="project" value="UniProtKB-KW"/>
</dbReference>
<keyword evidence="7" id="KW-0862">Zinc</keyword>
<keyword evidence="14" id="KW-1185">Reference proteome</keyword>
<accession>A0AAW1CMW6</accession>
<evidence type="ECO:0000256" key="7">
    <source>
        <dbReference type="ARBA" id="ARBA00022833"/>
    </source>
</evidence>
<keyword evidence="6 11" id="KW-0418">Kinase</keyword>
<reference evidence="13 14" key="1">
    <citation type="submission" date="2022-12" db="EMBL/GenBank/DDBJ databases">
        <title>Chromosome-level genome assembly of true bugs.</title>
        <authorList>
            <person name="Ma L."/>
            <person name="Li H."/>
        </authorList>
    </citation>
    <scope>NUCLEOTIDE SEQUENCE [LARGE SCALE GENOMIC DNA]</scope>
    <source>
        <strain evidence="13">Lab_2022b</strain>
    </source>
</reference>
<comment type="similarity">
    <text evidence="1 12">Belongs to the thymidine kinase family.</text>
</comment>
<comment type="caution">
    <text evidence="13">The sequence shown here is derived from an EMBL/GenBank/DDBJ whole genome shotgun (WGS) entry which is preliminary data.</text>
</comment>
<dbReference type="InterPro" id="IPR001267">
    <property type="entry name" value="Thymidine_kinase"/>
</dbReference>
<dbReference type="FunFam" id="3.40.50.300:FF:001270">
    <property type="entry name" value="Thymidine kinase"/>
    <property type="match status" value="1"/>
</dbReference>
<dbReference type="AlphaFoldDB" id="A0AAW1CMW6"/>
<dbReference type="Proteomes" id="UP001461498">
    <property type="component" value="Unassembled WGS sequence"/>
</dbReference>
<evidence type="ECO:0000256" key="12">
    <source>
        <dbReference type="RuleBase" id="RU004165"/>
    </source>
</evidence>
<sequence>MENTKKRGKLYLIIGPMFAGKTSELIRRIRRYGFSGMKYILFKYNKDTRYSYDKICSHDGKEISAISTLNLMDNIELTLDYNVIGIDEAQFFPDLVEFCEKQLETGKLLIVAGLDGTFKRTGFDNVLNLIPLAHSVDKLSAVCMTCGNNAAFSKRVGTETEIVVIGGLDMYMSVCRECYKLACPPKSSPFKDVQHENYLKLPESDILLNYIKKKQLDESKVNETPDES</sequence>
<evidence type="ECO:0000256" key="3">
    <source>
        <dbReference type="ARBA" id="ARBA00022679"/>
    </source>
</evidence>
<comment type="subunit">
    <text evidence="9">Homotetramer. Tetramerization from dimerization is induced by ATP and increases catalytic efficiency due to a high affinity for thymidine. Tetramerization is inhibited by phosphorylation at Ser-13. Interacts (via the KEN box) with FZR1.</text>
</comment>
<dbReference type="GO" id="GO:0005524">
    <property type="term" value="F:ATP binding"/>
    <property type="evidence" value="ECO:0007669"/>
    <property type="project" value="UniProtKB-KW"/>
</dbReference>
<dbReference type="SUPFAM" id="SSF52540">
    <property type="entry name" value="P-loop containing nucleoside triphosphate hydrolases"/>
    <property type="match status" value="1"/>
</dbReference>
<organism evidence="13 14">
    <name type="scientific">Rhynocoris fuscipes</name>
    <dbReference type="NCBI Taxonomy" id="488301"/>
    <lineage>
        <taxon>Eukaryota</taxon>
        <taxon>Metazoa</taxon>
        <taxon>Ecdysozoa</taxon>
        <taxon>Arthropoda</taxon>
        <taxon>Hexapoda</taxon>
        <taxon>Insecta</taxon>
        <taxon>Pterygota</taxon>
        <taxon>Neoptera</taxon>
        <taxon>Paraneoptera</taxon>
        <taxon>Hemiptera</taxon>
        <taxon>Heteroptera</taxon>
        <taxon>Panheteroptera</taxon>
        <taxon>Cimicomorpha</taxon>
        <taxon>Reduviidae</taxon>
        <taxon>Harpactorinae</taxon>
        <taxon>Harpactorini</taxon>
        <taxon>Rhynocoris</taxon>
    </lineage>
</organism>
<evidence type="ECO:0000256" key="10">
    <source>
        <dbReference type="ARBA" id="ARBA00048113"/>
    </source>
</evidence>
<dbReference type="GO" id="GO:0071897">
    <property type="term" value="P:DNA biosynthetic process"/>
    <property type="evidence" value="ECO:0007669"/>
    <property type="project" value="UniProtKB-KW"/>
</dbReference>
<dbReference type="Gene3D" id="3.40.50.300">
    <property type="entry name" value="P-loop containing nucleotide triphosphate hydrolases"/>
    <property type="match status" value="1"/>
</dbReference>
<dbReference type="PANTHER" id="PTHR11441:SF0">
    <property type="entry name" value="THYMIDINE KINASE, CYTOSOLIC"/>
    <property type="match status" value="1"/>
</dbReference>
<dbReference type="PROSITE" id="PS00603">
    <property type="entry name" value="TK_CELLULAR_TYPE"/>
    <property type="match status" value="1"/>
</dbReference>
<evidence type="ECO:0000256" key="5">
    <source>
        <dbReference type="ARBA" id="ARBA00022741"/>
    </source>
</evidence>
<evidence type="ECO:0000256" key="1">
    <source>
        <dbReference type="ARBA" id="ARBA00007587"/>
    </source>
</evidence>
<dbReference type="FunFam" id="3.30.60.20:FF:000051">
    <property type="entry name" value="Thymidine kinase"/>
    <property type="match status" value="1"/>
</dbReference>
<evidence type="ECO:0000256" key="2">
    <source>
        <dbReference type="ARBA" id="ARBA00022634"/>
    </source>
</evidence>
<evidence type="ECO:0000256" key="8">
    <source>
        <dbReference type="ARBA" id="ARBA00022840"/>
    </source>
</evidence>
<evidence type="ECO:0000256" key="4">
    <source>
        <dbReference type="ARBA" id="ARBA00022723"/>
    </source>
</evidence>
<dbReference type="GO" id="GO:0046104">
    <property type="term" value="P:thymidine metabolic process"/>
    <property type="evidence" value="ECO:0007669"/>
    <property type="project" value="TreeGrafter"/>
</dbReference>
<dbReference type="Pfam" id="PF00265">
    <property type="entry name" value="TK"/>
    <property type="match status" value="1"/>
</dbReference>
<evidence type="ECO:0000256" key="9">
    <source>
        <dbReference type="ARBA" id="ARBA00046642"/>
    </source>
</evidence>
<keyword evidence="2 11" id="KW-0237">DNA synthesis</keyword>
<dbReference type="EC" id="2.7.1.21" evidence="11"/>
<dbReference type="GO" id="GO:0004797">
    <property type="term" value="F:thymidine kinase activity"/>
    <property type="evidence" value="ECO:0007669"/>
    <property type="project" value="UniProtKB-EC"/>
</dbReference>
<proteinExistence type="inferred from homology"/>
<keyword evidence="3 11" id="KW-0808">Transferase</keyword>
<keyword evidence="8 11" id="KW-0067">ATP-binding</keyword>
<keyword evidence="4" id="KW-0479">Metal-binding</keyword>
<evidence type="ECO:0000256" key="6">
    <source>
        <dbReference type="ARBA" id="ARBA00022777"/>
    </source>
</evidence>
<protein>
    <recommendedName>
        <fullName evidence="11">Thymidine kinase</fullName>
        <ecNumber evidence="11">2.7.1.21</ecNumber>
    </recommendedName>
</protein>
<evidence type="ECO:0000313" key="14">
    <source>
        <dbReference type="Proteomes" id="UP001461498"/>
    </source>
</evidence>
<dbReference type="GO" id="GO:0042802">
    <property type="term" value="F:identical protein binding"/>
    <property type="evidence" value="ECO:0007669"/>
    <property type="project" value="UniProtKB-ARBA"/>
</dbReference>
<name>A0AAW1CMW6_9HEMI</name>
<evidence type="ECO:0000256" key="11">
    <source>
        <dbReference type="RuleBase" id="RU000544"/>
    </source>
</evidence>
<keyword evidence="5 11" id="KW-0547">Nucleotide-binding</keyword>
<dbReference type="EMBL" id="JAPXFL010000011">
    <property type="protein sequence ID" value="KAK9499757.1"/>
    <property type="molecule type" value="Genomic_DNA"/>
</dbReference>
<dbReference type="InterPro" id="IPR020633">
    <property type="entry name" value="Thymidine_kinase_CS"/>
</dbReference>
<comment type="catalytic activity">
    <reaction evidence="10">
        <text>thymidine + ATP = dTMP + ADP + H(+)</text>
        <dbReference type="Rhea" id="RHEA:19129"/>
        <dbReference type="ChEBI" id="CHEBI:15378"/>
        <dbReference type="ChEBI" id="CHEBI:17748"/>
        <dbReference type="ChEBI" id="CHEBI:30616"/>
        <dbReference type="ChEBI" id="CHEBI:63528"/>
        <dbReference type="ChEBI" id="CHEBI:456216"/>
        <dbReference type="EC" id="2.7.1.21"/>
    </reaction>
    <physiologicalReaction direction="left-to-right" evidence="10">
        <dbReference type="Rhea" id="RHEA:19130"/>
    </physiologicalReaction>
</comment>
<gene>
    <name evidence="13" type="ORF">O3M35_002733</name>
</gene>
<evidence type="ECO:0000313" key="13">
    <source>
        <dbReference type="EMBL" id="KAK9499757.1"/>
    </source>
</evidence>
<dbReference type="SUPFAM" id="SSF57716">
    <property type="entry name" value="Glucocorticoid receptor-like (DNA-binding domain)"/>
    <property type="match status" value="1"/>
</dbReference>